<proteinExistence type="predicted"/>
<accession>A0A0D2EWI5</accession>
<dbReference type="Proteomes" id="UP000054342">
    <property type="component" value="Unassembled WGS sequence"/>
</dbReference>
<feature type="domain" description="Acyclic terpene utilisation N-terminal" evidence="1">
    <location>
        <begin position="98"/>
        <end position="404"/>
    </location>
</feature>
<evidence type="ECO:0000259" key="1">
    <source>
        <dbReference type="Pfam" id="PF07287"/>
    </source>
</evidence>
<feature type="domain" description="DUF4387" evidence="2">
    <location>
        <begin position="509"/>
        <end position="605"/>
    </location>
</feature>
<reference evidence="3 4" key="1">
    <citation type="submission" date="2015-01" db="EMBL/GenBank/DDBJ databases">
        <title>The Genome Sequence of Exophiala xenobiotica CBS118157.</title>
        <authorList>
            <consortium name="The Broad Institute Genomics Platform"/>
            <person name="Cuomo C."/>
            <person name="de Hoog S."/>
            <person name="Gorbushina A."/>
            <person name="Stielow B."/>
            <person name="Teixiera M."/>
            <person name="Abouelleil A."/>
            <person name="Chapman S.B."/>
            <person name="Priest M."/>
            <person name="Young S.K."/>
            <person name="Wortman J."/>
            <person name="Nusbaum C."/>
            <person name="Birren B."/>
        </authorList>
    </citation>
    <scope>NUCLEOTIDE SEQUENCE [LARGE SCALE GENOMIC DNA]</scope>
    <source>
        <strain evidence="3 4">CBS 118157</strain>
    </source>
</reference>
<dbReference type="Pfam" id="PF07287">
    <property type="entry name" value="AtuA"/>
    <property type="match status" value="1"/>
</dbReference>
<dbReference type="Pfam" id="PF14330">
    <property type="entry name" value="DUF4387"/>
    <property type="match status" value="1"/>
</dbReference>
<dbReference type="HOGENOM" id="CLU_028036_1_0_1"/>
<dbReference type="OrthoDB" id="4113541at2759"/>
<protein>
    <submittedName>
        <fullName evidence="3">Uncharacterized protein</fullName>
    </submittedName>
</protein>
<organism evidence="3 4">
    <name type="scientific">Exophiala xenobiotica</name>
    <dbReference type="NCBI Taxonomy" id="348802"/>
    <lineage>
        <taxon>Eukaryota</taxon>
        <taxon>Fungi</taxon>
        <taxon>Dikarya</taxon>
        <taxon>Ascomycota</taxon>
        <taxon>Pezizomycotina</taxon>
        <taxon>Eurotiomycetes</taxon>
        <taxon>Chaetothyriomycetidae</taxon>
        <taxon>Chaetothyriales</taxon>
        <taxon>Herpotrichiellaceae</taxon>
        <taxon>Exophiala</taxon>
    </lineage>
</organism>
<dbReference type="EMBL" id="KN847318">
    <property type="protein sequence ID" value="KIW59130.1"/>
    <property type="molecule type" value="Genomic_DNA"/>
</dbReference>
<dbReference type="InterPro" id="IPR025496">
    <property type="entry name" value="DUF4387"/>
</dbReference>
<dbReference type="GeneID" id="25325513"/>
<keyword evidence="4" id="KW-1185">Reference proteome</keyword>
<sequence length="612" mass="67043">MSPSATSKDELRIFTPIGQLGQGFNEDIFWDTVESGCDAIICDGGSTDSGPGRLALGIPNVPYSRLAKDLELFAKAAHLHNVPSLIGSIGGDGENAHVDKAADIITEAVKRNGYRTLKVLKIYSEIPKDLLRQKLTDGLISPCGGGVPELKEDDIDSSTKIVAQMGLEPYLKAMRENPDFDIIVGGRAYDPAPYAAFCLFRGFEDLGTAYSMGKIMECGAQCSIPKSREALAIIRQDSFDVIPLEPKSKFTTLSVASHFLYEKTRPDVLRGPGGALHLDQTTYEQLDERSVRVSNAKFVPEPDGEYTVKLEGARANGYHTIFLGAIRDPILIQQFDSWIGSIETHVKERINAFGYEYDLKIHKYGVNGVMGPLEPETSVGKEIFIAGQARAATQDQADQVATMAKFGLTHTPYAGQLATAGNFAWPFTPCEIPMGPCPEFCVYHILHKVDPIGLFPVALVTAEGDNTYVHQPRPRKEAVQTKTDSYIKKRESSKKYWLTPEPTEGTCYLGDVASVLRSKNSGPYELTFDVMFANKEIYDKVKKSGRLTRDTVAALYSVPDGQVAASLFFDPAMAYKATIARPAVSGGFGETDTHGSQQHIPLLYLTMPWGRD</sequence>
<evidence type="ECO:0000313" key="3">
    <source>
        <dbReference type="EMBL" id="KIW59130.1"/>
    </source>
</evidence>
<dbReference type="InterPro" id="IPR010839">
    <property type="entry name" value="AtuA_N"/>
</dbReference>
<dbReference type="STRING" id="348802.A0A0D2EWI5"/>
<name>A0A0D2EWI5_9EURO</name>
<evidence type="ECO:0000259" key="2">
    <source>
        <dbReference type="Pfam" id="PF14330"/>
    </source>
</evidence>
<evidence type="ECO:0000313" key="4">
    <source>
        <dbReference type="Proteomes" id="UP000054342"/>
    </source>
</evidence>
<dbReference type="RefSeq" id="XP_013319714.1">
    <property type="nucleotide sequence ID" value="XM_013464260.1"/>
</dbReference>
<dbReference type="AlphaFoldDB" id="A0A0D2EWI5"/>
<gene>
    <name evidence="3" type="ORF">PV05_03605</name>
</gene>